<sequence>MVWPFTSASGKGGEDVKVKKQEDPPPRQPISWTDSLNGTDWQHYKDPRNWVPTLLVTSTVLASLQIYRSYLRRIPGATHIQPNFFRKRSLFGRVTSVGDGDNFHLYHTPGGRLAGWGWLRRVPIKRVDLKNKTIPIRIAGVDAPEGAHFGRPAQPFSTDALAWLSSYILGRRVRAKIYKRDQYDRVVATVFVRRFLFRRDVGLEMLKRGLATTYEAKSGAEFGGLEAKYKAAESKAKAKKRGMWGGKPELFESPREYKIRMNLEDSQTSNVNNEKRGTKE</sequence>
<name>A0ACC0DM34_9PEZI</name>
<dbReference type="Proteomes" id="UP001497680">
    <property type="component" value="Unassembled WGS sequence"/>
</dbReference>
<protein>
    <submittedName>
        <fullName evidence="1">SNase-domain-containing protein</fullName>
    </submittedName>
</protein>
<comment type="caution">
    <text evidence="1">The sequence shown here is derived from an EMBL/GenBank/DDBJ whole genome shotgun (WGS) entry which is preliminary data.</text>
</comment>
<evidence type="ECO:0000313" key="2">
    <source>
        <dbReference type="Proteomes" id="UP001497680"/>
    </source>
</evidence>
<keyword evidence="2" id="KW-1185">Reference proteome</keyword>
<reference evidence="1 2" key="1">
    <citation type="journal article" date="2022" name="New Phytol.">
        <title>Ecological generalism drives hyperdiversity of secondary metabolite gene clusters in xylarialean endophytes.</title>
        <authorList>
            <person name="Franco M.E.E."/>
            <person name="Wisecaver J.H."/>
            <person name="Arnold A.E."/>
            <person name="Ju Y.M."/>
            <person name="Slot J.C."/>
            <person name="Ahrendt S."/>
            <person name="Moore L.P."/>
            <person name="Eastman K.E."/>
            <person name="Scott K."/>
            <person name="Konkel Z."/>
            <person name="Mondo S.J."/>
            <person name="Kuo A."/>
            <person name="Hayes R.D."/>
            <person name="Haridas S."/>
            <person name="Andreopoulos B."/>
            <person name="Riley R."/>
            <person name="LaButti K."/>
            <person name="Pangilinan J."/>
            <person name="Lipzen A."/>
            <person name="Amirebrahimi M."/>
            <person name="Yan J."/>
            <person name="Adam C."/>
            <person name="Keymanesh K."/>
            <person name="Ng V."/>
            <person name="Louie K."/>
            <person name="Northen T."/>
            <person name="Drula E."/>
            <person name="Henrissat B."/>
            <person name="Hsieh H.M."/>
            <person name="Youens-Clark K."/>
            <person name="Lutzoni F."/>
            <person name="Miadlikowska J."/>
            <person name="Eastwood D.C."/>
            <person name="Hamelin R.C."/>
            <person name="Grigoriev I.V."/>
            <person name="U'Ren J.M."/>
        </authorList>
    </citation>
    <scope>NUCLEOTIDE SEQUENCE [LARGE SCALE GENOMIC DNA]</scope>
    <source>
        <strain evidence="1 2">ER1909</strain>
    </source>
</reference>
<dbReference type="EMBL" id="MU394280">
    <property type="protein sequence ID" value="KAI6093874.1"/>
    <property type="molecule type" value="Genomic_DNA"/>
</dbReference>
<organism evidence="1 2">
    <name type="scientific">Hypoxylon rubiginosum</name>
    <dbReference type="NCBI Taxonomy" id="110542"/>
    <lineage>
        <taxon>Eukaryota</taxon>
        <taxon>Fungi</taxon>
        <taxon>Dikarya</taxon>
        <taxon>Ascomycota</taxon>
        <taxon>Pezizomycotina</taxon>
        <taxon>Sordariomycetes</taxon>
        <taxon>Xylariomycetidae</taxon>
        <taxon>Xylariales</taxon>
        <taxon>Hypoxylaceae</taxon>
        <taxon>Hypoxylon</taxon>
    </lineage>
</organism>
<accession>A0ACC0DM34</accession>
<evidence type="ECO:0000313" key="1">
    <source>
        <dbReference type="EMBL" id="KAI6093874.1"/>
    </source>
</evidence>
<proteinExistence type="predicted"/>
<gene>
    <name evidence="1" type="ORF">F4821DRAFT_221625</name>
</gene>